<dbReference type="Gene3D" id="3.40.50.720">
    <property type="entry name" value="NAD(P)-binding Rossmann-like Domain"/>
    <property type="match status" value="1"/>
</dbReference>
<dbReference type="EMBL" id="JBBPBN010000004">
    <property type="protein sequence ID" value="KAK9040664.1"/>
    <property type="molecule type" value="Genomic_DNA"/>
</dbReference>
<sequence>METKLKDTTEAAVAGVKSIVESCIASGTVKRLIYTASVVASSPLKEDGKAYKDHLDESCWTSPGVAVAYGTDLLTVKILIHPRR</sequence>
<accession>A0ABR2TTE1</accession>
<dbReference type="Proteomes" id="UP001396334">
    <property type="component" value="Unassembled WGS sequence"/>
</dbReference>
<reference evidence="1 2" key="1">
    <citation type="journal article" date="2024" name="G3 (Bethesda)">
        <title>Genome assembly of Hibiscus sabdariffa L. provides insights into metabolisms of medicinal natural products.</title>
        <authorList>
            <person name="Kim T."/>
        </authorList>
    </citation>
    <scope>NUCLEOTIDE SEQUENCE [LARGE SCALE GENOMIC DNA]</scope>
    <source>
        <strain evidence="1">TK-2024</strain>
        <tissue evidence="1">Old leaves</tissue>
    </source>
</reference>
<comment type="caution">
    <text evidence="1">The sequence shown here is derived from an EMBL/GenBank/DDBJ whole genome shotgun (WGS) entry which is preliminary data.</text>
</comment>
<evidence type="ECO:0000313" key="2">
    <source>
        <dbReference type="Proteomes" id="UP001396334"/>
    </source>
</evidence>
<gene>
    <name evidence="1" type="ORF">V6N11_015805</name>
</gene>
<name>A0ABR2TTE1_9ROSI</name>
<organism evidence="1 2">
    <name type="scientific">Hibiscus sabdariffa</name>
    <name type="common">roselle</name>
    <dbReference type="NCBI Taxonomy" id="183260"/>
    <lineage>
        <taxon>Eukaryota</taxon>
        <taxon>Viridiplantae</taxon>
        <taxon>Streptophyta</taxon>
        <taxon>Embryophyta</taxon>
        <taxon>Tracheophyta</taxon>
        <taxon>Spermatophyta</taxon>
        <taxon>Magnoliopsida</taxon>
        <taxon>eudicotyledons</taxon>
        <taxon>Gunneridae</taxon>
        <taxon>Pentapetalae</taxon>
        <taxon>rosids</taxon>
        <taxon>malvids</taxon>
        <taxon>Malvales</taxon>
        <taxon>Malvaceae</taxon>
        <taxon>Malvoideae</taxon>
        <taxon>Hibiscus</taxon>
    </lineage>
</organism>
<proteinExistence type="predicted"/>
<evidence type="ECO:0008006" key="3">
    <source>
        <dbReference type="Google" id="ProtNLM"/>
    </source>
</evidence>
<evidence type="ECO:0000313" key="1">
    <source>
        <dbReference type="EMBL" id="KAK9040664.1"/>
    </source>
</evidence>
<keyword evidence="2" id="KW-1185">Reference proteome</keyword>
<protein>
    <recommendedName>
        <fullName evidence="3">3-beta hydroxysteroid dehydrogenase/isomerase domain-containing protein</fullName>
    </recommendedName>
</protein>